<dbReference type="Gene3D" id="1.10.8.60">
    <property type="match status" value="1"/>
</dbReference>
<dbReference type="Proteomes" id="UP000528460">
    <property type="component" value="Unassembled WGS sequence"/>
</dbReference>
<dbReference type="Gene3D" id="2.60.200.20">
    <property type="match status" value="1"/>
</dbReference>
<dbReference type="GO" id="GO:0005524">
    <property type="term" value="F:ATP binding"/>
    <property type="evidence" value="ECO:0007669"/>
    <property type="project" value="UniProtKB-KW"/>
</dbReference>
<dbReference type="Pfam" id="PF25601">
    <property type="entry name" value="AAA_lid_14"/>
    <property type="match status" value="1"/>
</dbReference>
<evidence type="ECO:0000313" key="11">
    <source>
        <dbReference type="Proteomes" id="UP000528460"/>
    </source>
</evidence>
<evidence type="ECO:0000259" key="9">
    <source>
        <dbReference type="PROSITE" id="PS50045"/>
    </source>
</evidence>
<dbReference type="SUPFAM" id="SSF46689">
    <property type="entry name" value="Homeodomain-like"/>
    <property type="match status" value="1"/>
</dbReference>
<dbReference type="InterPro" id="IPR002078">
    <property type="entry name" value="Sigma_54_int"/>
</dbReference>
<evidence type="ECO:0000256" key="5">
    <source>
        <dbReference type="ARBA" id="ARBA00023163"/>
    </source>
</evidence>
<dbReference type="InterPro" id="IPR025944">
    <property type="entry name" value="Sigma_54_int_dom_CS"/>
</dbReference>
<dbReference type="GO" id="GO:0043565">
    <property type="term" value="F:sequence-specific DNA binding"/>
    <property type="evidence" value="ECO:0007669"/>
    <property type="project" value="InterPro"/>
</dbReference>
<dbReference type="SUPFAM" id="SSF49879">
    <property type="entry name" value="SMAD/FHA domain"/>
    <property type="match status" value="1"/>
</dbReference>
<dbReference type="FunFam" id="3.40.50.300:FF:000006">
    <property type="entry name" value="DNA-binding transcriptional regulator NtrC"/>
    <property type="match status" value="1"/>
</dbReference>
<dbReference type="AlphaFoldDB" id="A0A7Y4NFE7"/>
<dbReference type="PROSITE" id="PS50045">
    <property type="entry name" value="SIGMA54_INTERACT_4"/>
    <property type="match status" value="1"/>
</dbReference>
<dbReference type="InterPro" id="IPR000253">
    <property type="entry name" value="FHA_dom"/>
</dbReference>
<dbReference type="PANTHER" id="PTHR32071">
    <property type="entry name" value="TRANSCRIPTIONAL REGULATORY PROTEIN"/>
    <property type="match status" value="1"/>
</dbReference>
<comment type="caution">
    <text evidence="10">The sequence shown here is derived from an EMBL/GenBank/DDBJ whole genome shotgun (WGS) entry which is preliminary data.</text>
</comment>
<name>A0A7Y4NFE7_9BACT</name>
<evidence type="ECO:0000256" key="6">
    <source>
        <dbReference type="PROSITE-ProRule" id="PRU00182"/>
    </source>
</evidence>
<dbReference type="PRINTS" id="PR01590">
    <property type="entry name" value="HTHFIS"/>
</dbReference>
<dbReference type="SUPFAM" id="SSF52540">
    <property type="entry name" value="P-loop containing nucleoside triphosphate hydrolases"/>
    <property type="match status" value="1"/>
</dbReference>
<evidence type="ECO:0000256" key="4">
    <source>
        <dbReference type="ARBA" id="ARBA00023125"/>
    </source>
</evidence>
<keyword evidence="1" id="KW-0547">Nucleotide-binding</keyword>
<evidence type="ECO:0000256" key="3">
    <source>
        <dbReference type="ARBA" id="ARBA00023015"/>
    </source>
</evidence>
<dbReference type="SMART" id="SM00382">
    <property type="entry name" value="AAA"/>
    <property type="match status" value="1"/>
</dbReference>
<dbReference type="GO" id="GO:0006355">
    <property type="term" value="P:regulation of DNA-templated transcription"/>
    <property type="evidence" value="ECO:0007669"/>
    <property type="project" value="InterPro"/>
</dbReference>
<sequence>MDTEDSRKGASRAAPADRLYLLLFLGNTSTVVPLPREGSVVIGRAAESDLLVEDASVSRQHARVGVAAGEAFIADLGSHNGVRVNGERVQGTRPLDGGDVVTLGNVTLVFHQGERPLPERRALEAEGLRARLSEELDRVRSSGLAVSVLALEVESARVPQVELVRALYGALRLMDAVGQVGGTLLVLLPDLSGEEAEAAAAHLVSVLTPLAGRVRAGLASAPGDGMQGDALLGAAKAAALAAAPGETRVSGPSMYRLALGERSVVVADAALMRLFELLRRLAVSPLPVLIHGETGVGKENAAWAVHHWSSRAEKPFVPLNCAALPESLVEGELFGHERGAFSGADRARAGLLERASGGTLFLDEVAELSLPIQAKLLRALDQQVITRLGDSRERPVDLRVVAATHRVLADEVKAGRFRQDLFFRLSAAVVVLPPLRDRPRELPLLARAFMDDACARAGRPPLHLSAATMEVLGAHPWPGNVRELKHAVEYAVATSPGPVVEPSHLPESLRSKVDAPPEPEAARTAGGAETPMVFQNLAEELRTLERQRMQEALEATGGVQTRAAQLIGMPLRTFAFKLKQHRIAPSRGRGPAGE</sequence>
<proteinExistence type="predicted"/>
<organism evidence="10 11">
    <name type="scientific">Corallococcus exercitus</name>
    <dbReference type="NCBI Taxonomy" id="2316736"/>
    <lineage>
        <taxon>Bacteria</taxon>
        <taxon>Pseudomonadati</taxon>
        <taxon>Myxococcota</taxon>
        <taxon>Myxococcia</taxon>
        <taxon>Myxococcales</taxon>
        <taxon>Cystobacterineae</taxon>
        <taxon>Myxococcaceae</taxon>
        <taxon>Corallococcus</taxon>
    </lineage>
</organism>
<dbReference type="SMART" id="SM00240">
    <property type="entry name" value="FHA"/>
    <property type="match status" value="1"/>
</dbReference>
<evidence type="ECO:0000313" key="10">
    <source>
        <dbReference type="EMBL" id="NOK11441.1"/>
    </source>
</evidence>
<feature type="domain" description="FHA" evidence="8">
    <location>
        <begin position="40"/>
        <end position="89"/>
    </location>
</feature>
<dbReference type="Pfam" id="PF00498">
    <property type="entry name" value="FHA"/>
    <property type="match status" value="1"/>
</dbReference>
<keyword evidence="6" id="KW-0694">RNA-binding</keyword>
<dbReference type="PROSITE" id="PS00676">
    <property type="entry name" value="SIGMA54_INTERACT_2"/>
    <property type="match status" value="1"/>
</dbReference>
<dbReference type="InterPro" id="IPR025943">
    <property type="entry name" value="Sigma_54_int_dom_ATP-bd_2"/>
</dbReference>
<evidence type="ECO:0000259" key="8">
    <source>
        <dbReference type="PROSITE" id="PS50006"/>
    </source>
</evidence>
<evidence type="ECO:0000256" key="1">
    <source>
        <dbReference type="ARBA" id="ARBA00022741"/>
    </source>
</evidence>
<protein>
    <submittedName>
        <fullName evidence="10">Sigma 54-interacting transcriptional regulator</fullName>
    </submittedName>
</protein>
<dbReference type="Pfam" id="PF00158">
    <property type="entry name" value="Sigma54_activat"/>
    <property type="match status" value="1"/>
</dbReference>
<dbReference type="InterPro" id="IPR002197">
    <property type="entry name" value="HTH_Fis"/>
</dbReference>
<dbReference type="PROSITE" id="PS50006">
    <property type="entry name" value="FHA_DOMAIN"/>
    <property type="match status" value="1"/>
</dbReference>
<dbReference type="Gene3D" id="3.40.50.300">
    <property type="entry name" value="P-loop containing nucleotide triphosphate hydrolases"/>
    <property type="match status" value="1"/>
</dbReference>
<reference evidence="10 11" key="1">
    <citation type="submission" date="2020-05" db="EMBL/GenBank/DDBJ databases">
        <authorList>
            <person name="Whitworth D."/>
        </authorList>
    </citation>
    <scope>NUCLEOTIDE SEQUENCE [LARGE SCALE GENOMIC DNA]</scope>
    <source>
        <strain evidence="10 11">CA046A</strain>
    </source>
</reference>
<dbReference type="InterPro" id="IPR027417">
    <property type="entry name" value="P-loop_NTPase"/>
</dbReference>
<keyword evidence="3" id="KW-0805">Transcription regulation</keyword>
<dbReference type="InterPro" id="IPR009057">
    <property type="entry name" value="Homeodomain-like_sf"/>
</dbReference>
<dbReference type="InterPro" id="IPR003593">
    <property type="entry name" value="AAA+_ATPase"/>
</dbReference>
<keyword evidence="4" id="KW-0238">DNA-binding</keyword>
<dbReference type="PROSITE" id="PS50889">
    <property type="entry name" value="S4"/>
    <property type="match status" value="1"/>
</dbReference>
<dbReference type="Gene3D" id="1.10.10.60">
    <property type="entry name" value="Homeodomain-like"/>
    <property type="match status" value="1"/>
</dbReference>
<dbReference type="Pfam" id="PF02954">
    <property type="entry name" value="HTH_8"/>
    <property type="match status" value="1"/>
</dbReference>
<dbReference type="CDD" id="cd00060">
    <property type="entry name" value="FHA"/>
    <property type="match status" value="1"/>
</dbReference>
<keyword evidence="5" id="KW-0804">Transcription</keyword>
<feature type="domain" description="Sigma-54 factor interaction" evidence="9">
    <location>
        <begin position="264"/>
        <end position="493"/>
    </location>
</feature>
<dbReference type="EMBL" id="JABFJW010000160">
    <property type="protein sequence ID" value="NOK11441.1"/>
    <property type="molecule type" value="Genomic_DNA"/>
</dbReference>
<accession>A0A7Y4NFE7</accession>
<dbReference type="InterPro" id="IPR058031">
    <property type="entry name" value="AAA_lid_NorR"/>
</dbReference>
<dbReference type="InterPro" id="IPR008984">
    <property type="entry name" value="SMAD_FHA_dom_sf"/>
</dbReference>
<dbReference type="PROSITE" id="PS00688">
    <property type="entry name" value="SIGMA54_INTERACT_3"/>
    <property type="match status" value="1"/>
</dbReference>
<dbReference type="CDD" id="cd00009">
    <property type="entry name" value="AAA"/>
    <property type="match status" value="1"/>
</dbReference>
<feature type="region of interest" description="Disordered" evidence="7">
    <location>
        <begin position="499"/>
        <end position="529"/>
    </location>
</feature>
<dbReference type="GO" id="GO:0003723">
    <property type="term" value="F:RNA binding"/>
    <property type="evidence" value="ECO:0007669"/>
    <property type="project" value="UniProtKB-KW"/>
</dbReference>
<gene>
    <name evidence="10" type="ORF">HNS30_20580</name>
</gene>
<evidence type="ECO:0000256" key="2">
    <source>
        <dbReference type="ARBA" id="ARBA00022840"/>
    </source>
</evidence>
<keyword evidence="2" id="KW-0067">ATP-binding</keyword>
<evidence type="ECO:0000256" key="7">
    <source>
        <dbReference type="SAM" id="MobiDB-lite"/>
    </source>
</evidence>